<organism evidence="1 2">
    <name type="scientific">Botryotinia convoluta</name>
    <dbReference type="NCBI Taxonomy" id="54673"/>
    <lineage>
        <taxon>Eukaryota</taxon>
        <taxon>Fungi</taxon>
        <taxon>Dikarya</taxon>
        <taxon>Ascomycota</taxon>
        <taxon>Pezizomycotina</taxon>
        <taxon>Leotiomycetes</taxon>
        <taxon>Helotiales</taxon>
        <taxon>Sclerotiniaceae</taxon>
        <taxon>Botryotinia</taxon>
    </lineage>
</organism>
<name>A0A4Z1HP23_9HELO</name>
<reference evidence="1 2" key="1">
    <citation type="submission" date="2017-12" db="EMBL/GenBank/DDBJ databases">
        <title>Comparative genomics of Botrytis spp.</title>
        <authorList>
            <person name="Valero-Jimenez C.A."/>
            <person name="Tapia P."/>
            <person name="Veloso J."/>
            <person name="Silva-Moreno E."/>
            <person name="Staats M."/>
            <person name="Valdes J.H."/>
            <person name="Van Kan J.A.L."/>
        </authorList>
    </citation>
    <scope>NUCLEOTIDE SEQUENCE [LARGE SCALE GENOMIC DNA]</scope>
    <source>
        <strain evidence="1 2">MUCL11595</strain>
    </source>
</reference>
<dbReference type="EMBL" id="PQXN01000309">
    <property type="protein sequence ID" value="TGO46723.1"/>
    <property type="molecule type" value="Genomic_DNA"/>
</dbReference>
<keyword evidence="2" id="KW-1185">Reference proteome</keyword>
<proteinExistence type="predicted"/>
<comment type="caution">
    <text evidence="1">The sequence shown here is derived from an EMBL/GenBank/DDBJ whole genome shotgun (WGS) entry which is preliminary data.</text>
</comment>
<sequence>MWEIDIEVNLSPFSIQPYNSFARLRQYGNDRANINIRLIGNLSSCAAVIAICTASRRAMICG</sequence>
<dbReference type="AlphaFoldDB" id="A0A4Z1HP23"/>
<gene>
    <name evidence="1" type="ORF">BCON_0310g00010</name>
</gene>
<evidence type="ECO:0000313" key="1">
    <source>
        <dbReference type="EMBL" id="TGO46723.1"/>
    </source>
</evidence>
<protein>
    <submittedName>
        <fullName evidence="1">Uncharacterized protein</fullName>
    </submittedName>
</protein>
<dbReference type="Proteomes" id="UP000297527">
    <property type="component" value="Unassembled WGS sequence"/>
</dbReference>
<accession>A0A4Z1HP23</accession>
<evidence type="ECO:0000313" key="2">
    <source>
        <dbReference type="Proteomes" id="UP000297527"/>
    </source>
</evidence>